<accession>A0A9N9L808</accession>
<reference evidence="2" key="1">
    <citation type="submission" date="2021-07" db="EMBL/GenBank/DDBJ databases">
        <authorList>
            <person name="Durling M."/>
        </authorList>
    </citation>
    <scope>NUCLEOTIDE SEQUENCE</scope>
</reference>
<evidence type="ECO:0000313" key="2">
    <source>
        <dbReference type="EMBL" id="CAG8958677.1"/>
    </source>
</evidence>
<dbReference type="EMBL" id="CAJVRL010000084">
    <property type="protein sequence ID" value="CAG8958677.1"/>
    <property type="molecule type" value="Genomic_DNA"/>
</dbReference>
<comment type="caution">
    <text evidence="2">The sequence shown here is derived from an EMBL/GenBank/DDBJ whole genome shotgun (WGS) entry which is preliminary data.</text>
</comment>
<sequence>MSQENGELVPLYHAQRFTTSEQSMDIIIVPGTFPDCQPDEHETKYPWIKSIIASTEVDTRVFLFNCHAATGSRELGYQLNSQSEYLRTALYDICAGSESQRRRLVFICQGDGCLIVKKMLTLDFKLDRNHEEVTSGLVFLETPYATRDNEYEMWYEDDEMWDEDEKNIRGNRPDLEILHLGSSDCELVARTCQEFNKLQLRIPIRTLSVEEIGDSLRLPKGKRVLKWSDGKPRIKKYHIFEPISTLLNVKVGDKSYKNIQDLIDTTCMRWVTSRAQQLSKPANSLLKVLSLLDPDRIPEELLTEGAQNVHIYSIDNYPVEAIDYFKARDELVNSNLISRNSEISEIQIRRFVQSAVRQTIKESYDGLSRAFGATTRLISDIWPYATRLTCDRVESDPKAEKLIAHIFRIRELCEDDIRSGKISRTPESGCLFSGYARYASERGLYNDTVYFARLALFILKEALVGSTGYCDKEKTIFWLVEAYHHLALAAIFTGSSDGLVNASTWTHVMMSRSVKSYKLPWEVSLLAGGYHQLGINYAHTGQIGEAIKHWQASIYIYRDVKDAPRFTWPSISLAYAYTLLNSPDEGEKVLMPVLKEHEKVLGKDDLTTQESGHIWRAMGNIRNAQERFSEGLEYHQRSLNNLRSTLGEKHHFTGDAFYSLGVDYWQQKDKSQALQNLTAAIKAFRSGTHTKAQLGRALWKKGCILKTEKNDCQAQELLMEAQTLYRKVMPVPVGPFAIEELKDGNWTKLLVYWSR</sequence>
<dbReference type="Pfam" id="PF13424">
    <property type="entry name" value="TPR_12"/>
    <property type="match status" value="1"/>
</dbReference>
<evidence type="ECO:0000259" key="1">
    <source>
        <dbReference type="Pfam" id="PF25000"/>
    </source>
</evidence>
<dbReference type="Gene3D" id="1.25.40.10">
    <property type="entry name" value="Tetratricopeptide repeat domain"/>
    <property type="match status" value="1"/>
</dbReference>
<dbReference type="SMART" id="SM00028">
    <property type="entry name" value="TPR"/>
    <property type="match status" value="3"/>
</dbReference>
<keyword evidence="3" id="KW-1185">Reference proteome</keyword>
<proteinExistence type="predicted"/>
<evidence type="ECO:0000313" key="3">
    <source>
        <dbReference type="Proteomes" id="UP000696280"/>
    </source>
</evidence>
<organism evidence="2 3">
    <name type="scientific">Hymenoscyphus fraxineus</name>
    <dbReference type="NCBI Taxonomy" id="746836"/>
    <lineage>
        <taxon>Eukaryota</taxon>
        <taxon>Fungi</taxon>
        <taxon>Dikarya</taxon>
        <taxon>Ascomycota</taxon>
        <taxon>Pezizomycotina</taxon>
        <taxon>Leotiomycetes</taxon>
        <taxon>Helotiales</taxon>
        <taxon>Helotiaceae</taxon>
        <taxon>Hymenoscyphus</taxon>
    </lineage>
</organism>
<dbReference type="InterPro" id="IPR011990">
    <property type="entry name" value="TPR-like_helical_dom_sf"/>
</dbReference>
<dbReference type="Pfam" id="PF25000">
    <property type="entry name" value="DUF7779"/>
    <property type="match status" value="1"/>
</dbReference>
<dbReference type="SUPFAM" id="SSF48452">
    <property type="entry name" value="TPR-like"/>
    <property type="match status" value="1"/>
</dbReference>
<protein>
    <recommendedName>
        <fullName evidence="1">DUF7779 domain-containing protein</fullName>
    </recommendedName>
</protein>
<dbReference type="InterPro" id="IPR056681">
    <property type="entry name" value="DUF7779"/>
</dbReference>
<dbReference type="InterPro" id="IPR019734">
    <property type="entry name" value="TPR_rpt"/>
</dbReference>
<feature type="domain" description="DUF7779" evidence="1">
    <location>
        <begin position="275"/>
        <end position="362"/>
    </location>
</feature>
<gene>
    <name evidence="2" type="ORF">HYFRA_00011519</name>
</gene>
<name>A0A9N9L808_9HELO</name>
<dbReference type="OrthoDB" id="6161812at2759"/>
<dbReference type="Proteomes" id="UP000696280">
    <property type="component" value="Unassembled WGS sequence"/>
</dbReference>
<dbReference type="AlphaFoldDB" id="A0A9N9L808"/>